<organism evidence="4 5">
    <name type="scientific">Ferrovibrio terrae</name>
    <dbReference type="NCBI Taxonomy" id="2594003"/>
    <lineage>
        <taxon>Bacteria</taxon>
        <taxon>Pseudomonadati</taxon>
        <taxon>Pseudomonadota</taxon>
        <taxon>Alphaproteobacteria</taxon>
        <taxon>Rhodospirillales</taxon>
        <taxon>Rhodospirillaceae</taxon>
        <taxon>Ferrovibrio</taxon>
    </lineage>
</organism>
<evidence type="ECO:0000256" key="2">
    <source>
        <dbReference type="ARBA" id="ARBA00023315"/>
    </source>
</evidence>
<dbReference type="Proteomes" id="UP000317496">
    <property type="component" value="Chromosome"/>
</dbReference>
<keyword evidence="5" id="KW-1185">Reference proteome</keyword>
<dbReference type="Pfam" id="PF00583">
    <property type="entry name" value="Acetyltransf_1"/>
    <property type="match status" value="1"/>
</dbReference>
<proteinExistence type="predicted"/>
<dbReference type="SUPFAM" id="SSF55729">
    <property type="entry name" value="Acyl-CoA N-acyltransferases (Nat)"/>
    <property type="match status" value="1"/>
</dbReference>
<feature type="domain" description="N-acetyltransferase" evidence="3">
    <location>
        <begin position="4"/>
        <end position="149"/>
    </location>
</feature>
<dbReference type="Gene3D" id="3.40.630.30">
    <property type="match status" value="1"/>
</dbReference>
<dbReference type="InterPro" id="IPR016181">
    <property type="entry name" value="Acyl_CoA_acyltransferase"/>
</dbReference>
<dbReference type="RefSeq" id="WP_144068417.1">
    <property type="nucleotide sequence ID" value="NZ_CP041636.1"/>
</dbReference>
<gene>
    <name evidence="4" type="ORF">FNB15_09230</name>
</gene>
<evidence type="ECO:0000313" key="4">
    <source>
        <dbReference type="EMBL" id="QDO97436.1"/>
    </source>
</evidence>
<keyword evidence="2" id="KW-0012">Acyltransferase</keyword>
<evidence type="ECO:0000259" key="3">
    <source>
        <dbReference type="PROSITE" id="PS51186"/>
    </source>
</evidence>
<dbReference type="PROSITE" id="PS51186">
    <property type="entry name" value="GNAT"/>
    <property type="match status" value="1"/>
</dbReference>
<sequence length="149" mass="16350">MVSIAIENPDQPDIVALLRAADDWYATLYPAESNHLLDVSTLQQPGIAFFVARDDGELLGFGAVADRGDYAEIKRMYLAPAARGRKLGRRILQALERHAAQGGQDCCRLETGIHQPEAIGLYRSAGYQDVGPFGSYGPDPLSLFMEKRL</sequence>
<dbReference type="GO" id="GO:0016747">
    <property type="term" value="F:acyltransferase activity, transferring groups other than amino-acyl groups"/>
    <property type="evidence" value="ECO:0007669"/>
    <property type="project" value="InterPro"/>
</dbReference>
<dbReference type="InterPro" id="IPR050832">
    <property type="entry name" value="Bact_Acetyltransf"/>
</dbReference>
<evidence type="ECO:0000313" key="5">
    <source>
        <dbReference type="Proteomes" id="UP000317496"/>
    </source>
</evidence>
<dbReference type="KEGG" id="fer:FNB15_09230"/>
<dbReference type="AlphaFoldDB" id="A0A516H104"/>
<evidence type="ECO:0000256" key="1">
    <source>
        <dbReference type="ARBA" id="ARBA00022679"/>
    </source>
</evidence>
<reference evidence="4 5" key="1">
    <citation type="submission" date="2019-07" db="EMBL/GenBank/DDBJ databases">
        <title>Genome sequencing for Ferrovibrio sp. K5.</title>
        <authorList>
            <person name="Park S.-J."/>
        </authorList>
    </citation>
    <scope>NUCLEOTIDE SEQUENCE [LARGE SCALE GENOMIC DNA]</scope>
    <source>
        <strain evidence="4 5">K5</strain>
    </source>
</reference>
<dbReference type="PANTHER" id="PTHR43877">
    <property type="entry name" value="AMINOALKYLPHOSPHONATE N-ACETYLTRANSFERASE-RELATED-RELATED"/>
    <property type="match status" value="1"/>
</dbReference>
<dbReference type="EMBL" id="CP041636">
    <property type="protein sequence ID" value="QDO97436.1"/>
    <property type="molecule type" value="Genomic_DNA"/>
</dbReference>
<dbReference type="InterPro" id="IPR000182">
    <property type="entry name" value="GNAT_dom"/>
</dbReference>
<dbReference type="CDD" id="cd04301">
    <property type="entry name" value="NAT_SF"/>
    <property type="match status" value="1"/>
</dbReference>
<dbReference type="OrthoDB" id="9805924at2"/>
<accession>A0A516H104</accession>
<protein>
    <submittedName>
        <fullName evidence="4">GNAT family N-acetyltransferase</fullName>
    </submittedName>
</protein>
<name>A0A516H104_9PROT</name>
<keyword evidence="1 4" id="KW-0808">Transferase</keyword>
<dbReference type="PANTHER" id="PTHR43877:SF2">
    <property type="entry name" value="AMINOALKYLPHOSPHONATE N-ACETYLTRANSFERASE-RELATED"/>
    <property type="match status" value="1"/>
</dbReference>